<dbReference type="InterPro" id="IPR011041">
    <property type="entry name" value="Quinoprot_gluc/sorb_DH_b-prop"/>
</dbReference>
<feature type="region of interest" description="Disordered" evidence="1">
    <location>
        <begin position="20"/>
        <end position="48"/>
    </location>
</feature>
<dbReference type="Pfam" id="PF22807">
    <property type="entry name" value="TrAA12"/>
    <property type="match status" value="1"/>
</dbReference>
<dbReference type="RefSeq" id="WP_394823209.1">
    <property type="nucleotide sequence ID" value="NZ_CP089984.1"/>
</dbReference>
<organism evidence="3 4">
    <name type="scientific">Pendulispora albinea</name>
    <dbReference type="NCBI Taxonomy" id="2741071"/>
    <lineage>
        <taxon>Bacteria</taxon>
        <taxon>Pseudomonadati</taxon>
        <taxon>Myxococcota</taxon>
        <taxon>Myxococcia</taxon>
        <taxon>Myxococcales</taxon>
        <taxon>Sorangiineae</taxon>
        <taxon>Pendulisporaceae</taxon>
        <taxon>Pendulispora</taxon>
    </lineage>
</organism>
<evidence type="ECO:0000313" key="4">
    <source>
        <dbReference type="Proteomes" id="UP001370348"/>
    </source>
</evidence>
<dbReference type="InterPro" id="IPR011042">
    <property type="entry name" value="6-blade_b-propeller_TolB-like"/>
</dbReference>
<reference evidence="3 4" key="1">
    <citation type="submission" date="2021-12" db="EMBL/GenBank/DDBJ databases">
        <title>Discovery of the Pendulisporaceae a myxobacterial family with distinct sporulation behavior and unique specialized metabolism.</title>
        <authorList>
            <person name="Garcia R."/>
            <person name="Popoff A."/>
            <person name="Bader C.D."/>
            <person name="Loehr J."/>
            <person name="Walesch S."/>
            <person name="Walt C."/>
            <person name="Boldt J."/>
            <person name="Bunk B."/>
            <person name="Haeckl F.J.F.P.J."/>
            <person name="Gunesch A.P."/>
            <person name="Birkelbach J."/>
            <person name="Nuebel U."/>
            <person name="Pietschmann T."/>
            <person name="Bach T."/>
            <person name="Mueller R."/>
        </authorList>
    </citation>
    <scope>NUCLEOTIDE SEQUENCE [LARGE SCALE GENOMIC DNA]</scope>
    <source>
        <strain evidence="3 4">MSr11954</strain>
    </source>
</reference>
<dbReference type="SUPFAM" id="SSF50952">
    <property type="entry name" value="Soluble quinoprotein glucose dehydrogenase"/>
    <property type="match status" value="1"/>
</dbReference>
<keyword evidence="4" id="KW-1185">Reference proteome</keyword>
<dbReference type="InterPro" id="IPR054539">
    <property type="entry name" value="Beta-prop_PDH"/>
</dbReference>
<dbReference type="Gene3D" id="2.120.10.30">
    <property type="entry name" value="TolB, C-terminal domain"/>
    <property type="match status" value="1"/>
</dbReference>
<feature type="compositionally biased region" description="Pro residues" evidence="1">
    <location>
        <begin position="27"/>
        <end position="41"/>
    </location>
</feature>
<sequence length="755" mass="81239">MRWLVLPAAMLAGFLACSDSSDDPRAPDTPPAPDGSSPPPVNCVGTTPYDAWTSDPKLCVYVFGSGLGEPRQMAFAPNGDLFVSNGRITVLWDADGNGRSDADERATFATAPGLNHGLAFSPQHDYLYASSPEAVYRWRYASGSHTASGPPEVVIANIPGGGSHVSRTLVFDSQGRLYVNVGSFENLDTKPSVLETRSQIRRFVLPASIPTGGIDYANGEVVARGMRNEVGLFVDAKDRLWGVENGRENVSDSSGNNIQEDNPAEEINLVDGRGSRFYGYPYCFSEFRLPHGRPGTEWADPTVPDAKSDGWCQDPANVRPPVFAMQAHWAPLGIFQYTGRSLPFSGDFLIASHGSWNRETPTGKLIARARYRDDAIVAVEPLIGAKDPSGALAQGKDGAPRPVDIRQGPDGAIYYSDDDGGRIFKVGYRAPGRERDASTDGAAAGDDCAPGEDGLPSHLRCTGLYADFVRKTLAAGVRAYEPGLQLWSDGAEKQRYLYLPPGSRIDTSNLDEWQFPVGTRAWKEFRIGGARVETRIYAKRGPLEWAWATYRWTPDESDAVRLDEGATNVAGSYEIPNHASCNKCHGGRTDKLLGVEAIALALPAAKGITLADLANVMTSPPPKTAATLPEDPTGKAGAALGYLHMNCGTACHNRNARADAFLSGFYTRLPARDVLEGAAVGDLDAWKTGANAMPAAIAYKHLADRGYRRILPHDAQKSLVVHVMKTRGAGQMPPLLSHQVDATAVDLLTGWIDAL</sequence>
<dbReference type="PANTHER" id="PTHR19328:SF53">
    <property type="entry name" value="MEMBRANE PROTEIN"/>
    <property type="match status" value="1"/>
</dbReference>
<gene>
    <name evidence="3" type="ORF">LZC94_37880</name>
</gene>
<evidence type="ECO:0000259" key="2">
    <source>
        <dbReference type="Pfam" id="PF22807"/>
    </source>
</evidence>
<dbReference type="PROSITE" id="PS51257">
    <property type="entry name" value="PROKAR_LIPOPROTEIN"/>
    <property type="match status" value="1"/>
</dbReference>
<dbReference type="Proteomes" id="UP001370348">
    <property type="component" value="Chromosome"/>
</dbReference>
<accession>A0ABZ2LS79</accession>
<name>A0ABZ2LS79_9BACT</name>
<dbReference type="PANTHER" id="PTHR19328">
    <property type="entry name" value="HEDGEHOG-INTERACTING PROTEIN"/>
    <property type="match status" value="1"/>
</dbReference>
<evidence type="ECO:0000256" key="1">
    <source>
        <dbReference type="SAM" id="MobiDB-lite"/>
    </source>
</evidence>
<dbReference type="EMBL" id="CP089984">
    <property type="protein sequence ID" value="WXB13595.1"/>
    <property type="molecule type" value="Genomic_DNA"/>
</dbReference>
<feature type="domain" description="Pyrroloquinoline quinone-dependent pyranose dehydrogenase beta-propeller" evidence="2">
    <location>
        <begin position="60"/>
        <end position="426"/>
    </location>
</feature>
<evidence type="ECO:0000313" key="3">
    <source>
        <dbReference type="EMBL" id="WXB13595.1"/>
    </source>
</evidence>
<feature type="region of interest" description="Disordered" evidence="1">
    <location>
        <begin position="388"/>
        <end position="411"/>
    </location>
</feature>
<protein>
    <submittedName>
        <fullName evidence="3">PQQ-dependent sugar dehydrogenase</fullName>
    </submittedName>
</protein>
<proteinExistence type="predicted"/>